<dbReference type="PANTHER" id="PTHR33540">
    <property type="entry name" value="TRNA THREONYLCARBAMOYLADENOSINE BIOSYNTHESIS PROTEIN TSAE"/>
    <property type="match status" value="1"/>
</dbReference>
<evidence type="ECO:0000256" key="5">
    <source>
        <dbReference type="ARBA" id="ARBA00022694"/>
    </source>
</evidence>
<sequence length="136" mass="15219">MDITFQLPELPAVAAQAWEQFGHRKIWLLDAGMGAGKTTFVHALCEGLGVTDAISSPTFAIVNEYRSKLAGTIYHMDWYRLKDEDEAIQAGIEDYLYSNSLCLIEWPNKAPGILPDETVHVQLQVVDAQTRRLIIS</sequence>
<dbReference type="InterPro" id="IPR027417">
    <property type="entry name" value="P-loop_NTPase"/>
</dbReference>
<keyword evidence="11" id="KW-0808">Transferase</keyword>
<proteinExistence type="inferred from homology"/>
<keyword evidence="9" id="KW-0460">Magnesium</keyword>
<dbReference type="RefSeq" id="WP_116848909.1">
    <property type="nucleotide sequence ID" value="NZ_QTJU01000008.1"/>
</dbReference>
<dbReference type="GO" id="GO:0005737">
    <property type="term" value="C:cytoplasm"/>
    <property type="evidence" value="ECO:0007669"/>
    <property type="project" value="UniProtKB-SubCell"/>
</dbReference>
<accession>A0A3E1NFF1</accession>
<evidence type="ECO:0000256" key="9">
    <source>
        <dbReference type="ARBA" id="ARBA00022842"/>
    </source>
</evidence>
<dbReference type="AlphaFoldDB" id="A0A3E1NFF1"/>
<keyword evidence="8" id="KW-0067">ATP-binding</keyword>
<evidence type="ECO:0000256" key="1">
    <source>
        <dbReference type="ARBA" id="ARBA00004496"/>
    </source>
</evidence>
<keyword evidence="5" id="KW-0819">tRNA processing</keyword>
<dbReference type="Proteomes" id="UP000261284">
    <property type="component" value="Unassembled WGS sequence"/>
</dbReference>
<dbReference type="GO" id="GO:0046872">
    <property type="term" value="F:metal ion binding"/>
    <property type="evidence" value="ECO:0007669"/>
    <property type="project" value="UniProtKB-KW"/>
</dbReference>
<dbReference type="NCBIfam" id="TIGR00150">
    <property type="entry name" value="T6A_YjeE"/>
    <property type="match status" value="1"/>
</dbReference>
<evidence type="ECO:0000256" key="8">
    <source>
        <dbReference type="ARBA" id="ARBA00022840"/>
    </source>
</evidence>
<name>A0A3E1NFF1_9BACT</name>
<evidence type="ECO:0000313" key="11">
    <source>
        <dbReference type="EMBL" id="RFM26705.1"/>
    </source>
</evidence>
<keyword evidence="7" id="KW-0547">Nucleotide-binding</keyword>
<keyword evidence="4" id="KW-0963">Cytoplasm</keyword>
<evidence type="ECO:0000256" key="2">
    <source>
        <dbReference type="ARBA" id="ARBA00007599"/>
    </source>
</evidence>
<evidence type="ECO:0000256" key="6">
    <source>
        <dbReference type="ARBA" id="ARBA00022723"/>
    </source>
</evidence>
<comment type="subcellular location">
    <subcellularLocation>
        <location evidence="1">Cytoplasm</location>
    </subcellularLocation>
</comment>
<evidence type="ECO:0000256" key="7">
    <source>
        <dbReference type="ARBA" id="ARBA00022741"/>
    </source>
</evidence>
<comment type="caution">
    <text evidence="11">The sequence shown here is derived from an EMBL/GenBank/DDBJ whole genome shotgun (WGS) entry which is preliminary data.</text>
</comment>
<evidence type="ECO:0000313" key="12">
    <source>
        <dbReference type="Proteomes" id="UP000261284"/>
    </source>
</evidence>
<dbReference type="OrthoDB" id="9815896at2"/>
<gene>
    <name evidence="11" type="ORF">DXN05_19245</name>
</gene>
<dbReference type="InterPro" id="IPR003442">
    <property type="entry name" value="T6A_TsaE"/>
</dbReference>
<dbReference type="PANTHER" id="PTHR33540:SF2">
    <property type="entry name" value="TRNA THREONYLCARBAMOYLADENOSINE BIOSYNTHESIS PROTEIN TSAE"/>
    <property type="match status" value="1"/>
</dbReference>
<comment type="similarity">
    <text evidence="2">Belongs to the TsaE family.</text>
</comment>
<evidence type="ECO:0000256" key="4">
    <source>
        <dbReference type="ARBA" id="ARBA00022490"/>
    </source>
</evidence>
<dbReference type="EMBL" id="QTJU01000008">
    <property type="protein sequence ID" value="RFM26705.1"/>
    <property type="molecule type" value="Genomic_DNA"/>
</dbReference>
<dbReference type="GO" id="GO:0002949">
    <property type="term" value="P:tRNA threonylcarbamoyladenosine modification"/>
    <property type="evidence" value="ECO:0007669"/>
    <property type="project" value="InterPro"/>
</dbReference>
<dbReference type="Pfam" id="PF02367">
    <property type="entry name" value="TsaE"/>
    <property type="match status" value="1"/>
</dbReference>
<dbReference type="GO" id="GO:0016740">
    <property type="term" value="F:transferase activity"/>
    <property type="evidence" value="ECO:0007669"/>
    <property type="project" value="UniProtKB-KW"/>
</dbReference>
<keyword evidence="6" id="KW-0479">Metal-binding</keyword>
<organism evidence="11 12">
    <name type="scientific">Deminuibacter soli</name>
    <dbReference type="NCBI Taxonomy" id="2291815"/>
    <lineage>
        <taxon>Bacteria</taxon>
        <taxon>Pseudomonadati</taxon>
        <taxon>Bacteroidota</taxon>
        <taxon>Chitinophagia</taxon>
        <taxon>Chitinophagales</taxon>
        <taxon>Chitinophagaceae</taxon>
        <taxon>Deminuibacter</taxon>
    </lineage>
</organism>
<dbReference type="GO" id="GO:0005524">
    <property type="term" value="F:ATP binding"/>
    <property type="evidence" value="ECO:0007669"/>
    <property type="project" value="UniProtKB-KW"/>
</dbReference>
<protein>
    <recommendedName>
        <fullName evidence="3">tRNA threonylcarbamoyladenosine biosynthesis protein TsaE</fullName>
    </recommendedName>
    <alternativeName>
        <fullName evidence="10">t(6)A37 threonylcarbamoyladenosine biosynthesis protein TsaE</fullName>
    </alternativeName>
</protein>
<keyword evidence="12" id="KW-1185">Reference proteome</keyword>
<evidence type="ECO:0000256" key="10">
    <source>
        <dbReference type="ARBA" id="ARBA00032441"/>
    </source>
</evidence>
<dbReference type="SUPFAM" id="SSF52540">
    <property type="entry name" value="P-loop containing nucleoside triphosphate hydrolases"/>
    <property type="match status" value="1"/>
</dbReference>
<dbReference type="Gene3D" id="3.40.50.300">
    <property type="entry name" value="P-loop containing nucleotide triphosphate hydrolases"/>
    <property type="match status" value="1"/>
</dbReference>
<evidence type="ECO:0000256" key="3">
    <source>
        <dbReference type="ARBA" id="ARBA00019010"/>
    </source>
</evidence>
<reference evidence="11 12" key="1">
    <citation type="submission" date="2018-08" db="EMBL/GenBank/DDBJ databases">
        <title>Chitinophagaceae sp. K23C18032701, a novel bacterium isolated from forest soil.</title>
        <authorList>
            <person name="Wang C."/>
        </authorList>
    </citation>
    <scope>NUCLEOTIDE SEQUENCE [LARGE SCALE GENOMIC DNA]</scope>
    <source>
        <strain evidence="11 12">K23C18032701</strain>
    </source>
</reference>